<keyword evidence="1" id="KW-1133">Transmembrane helix</keyword>
<dbReference type="EMBL" id="CP023344">
    <property type="protein sequence ID" value="ATC65001.1"/>
    <property type="molecule type" value="Genomic_DNA"/>
</dbReference>
<protein>
    <submittedName>
        <fullName evidence="2">Uncharacterized protein</fullName>
    </submittedName>
</protein>
<reference evidence="2 3" key="1">
    <citation type="submission" date="2017-09" db="EMBL/GenBank/DDBJ databases">
        <title>Complete genome sequence of Verrucomicrobial strain HZ-65, isolated from freshwater.</title>
        <authorList>
            <person name="Choi A."/>
        </authorList>
    </citation>
    <scope>NUCLEOTIDE SEQUENCE [LARGE SCALE GENOMIC DNA]</scope>
    <source>
        <strain evidence="2 3">HZ-65</strain>
    </source>
</reference>
<feature type="transmembrane region" description="Helical" evidence="1">
    <location>
        <begin position="21"/>
        <end position="48"/>
    </location>
</feature>
<sequence>MPSPRVESSPGSFRRSRAVRWLLSAALLALTPKCVVCVAAYLGAGAALGLGGPQWCGPATGASPAVSWMTALAWIGATGLAGALGVCASCRTKRQNAKL</sequence>
<dbReference type="Proteomes" id="UP000217265">
    <property type="component" value="Chromosome"/>
</dbReference>
<dbReference type="AlphaFoldDB" id="A0A290QKW0"/>
<evidence type="ECO:0000313" key="2">
    <source>
        <dbReference type="EMBL" id="ATC65001.1"/>
    </source>
</evidence>
<dbReference type="KEGG" id="vbh:CMV30_14080"/>
<evidence type="ECO:0000313" key="3">
    <source>
        <dbReference type="Proteomes" id="UP000217265"/>
    </source>
</evidence>
<feature type="transmembrane region" description="Helical" evidence="1">
    <location>
        <begin position="68"/>
        <end position="90"/>
    </location>
</feature>
<accession>A0A290QKW0</accession>
<keyword evidence="3" id="KW-1185">Reference proteome</keyword>
<organism evidence="2 3">
    <name type="scientific">Nibricoccus aquaticus</name>
    <dbReference type="NCBI Taxonomy" id="2576891"/>
    <lineage>
        <taxon>Bacteria</taxon>
        <taxon>Pseudomonadati</taxon>
        <taxon>Verrucomicrobiota</taxon>
        <taxon>Opitutia</taxon>
        <taxon>Opitutales</taxon>
        <taxon>Opitutaceae</taxon>
        <taxon>Nibricoccus</taxon>
    </lineage>
</organism>
<proteinExistence type="predicted"/>
<name>A0A290QKW0_9BACT</name>
<gene>
    <name evidence="2" type="ORF">CMV30_14080</name>
</gene>
<evidence type="ECO:0000256" key="1">
    <source>
        <dbReference type="SAM" id="Phobius"/>
    </source>
</evidence>
<keyword evidence="1" id="KW-0472">Membrane</keyword>
<keyword evidence="1" id="KW-0812">Transmembrane</keyword>